<evidence type="ECO:0000313" key="2">
    <source>
        <dbReference type="Proteomes" id="UP000049828"/>
    </source>
</evidence>
<gene>
    <name evidence="1" type="ORF">RIL183_23131</name>
</gene>
<proteinExistence type="predicted"/>
<reference evidence="2" key="1">
    <citation type="submission" date="2015-05" db="EMBL/GenBank/DDBJ databases">
        <authorList>
            <consortium name="Pathogen Informatics"/>
        </authorList>
    </citation>
    <scope>NUCLEOTIDE SEQUENCE [LARGE SCALE GENOMIC DNA]</scope>
    <source>
        <strain evidence="2">L1-83</strain>
    </source>
</reference>
<accession>A0A0M6WNA0</accession>
<keyword evidence="2" id="KW-1185">Reference proteome</keyword>
<sequence length="120" mass="13923">MSIKDGGFSQVDLLQDVDAYNISKVYNLADTKLYAAFEDYYNVSKHYKRRYHIFKQQLLKEFDADSIYAVAFRFAKQEIPILSGLFGLALGKFNEEFIEIVAHAFEDKIETQISIEEYTA</sequence>
<name>A0A0M6WNA0_9FIRM</name>
<dbReference type="Proteomes" id="UP000049828">
    <property type="component" value="Unassembled WGS sequence"/>
</dbReference>
<organism evidence="1 2">
    <name type="scientific">Roseburia inulinivorans</name>
    <dbReference type="NCBI Taxonomy" id="360807"/>
    <lineage>
        <taxon>Bacteria</taxon>
        <taxon>Bacillati</taxon>
        <taxon>Bacillota</taxon>
        <taxon>Clostridia</taxon>
        <taxon>Lachnospirales</taxon>
        <taxon>Lachnospiraceae</taxon>
        <taxon>Roseburia</taxon>
    </lineage>
</organism>
<protein>
    <submittedName>
        <fullName evidence="1">Uncharacterized protein</fullName>
    </submittedName>
</protein>
<dbReference type="AlphaFoldDB" id="A0A0M6WNA0"/>
<dbReference type="EMBL" id="CVRS01000073">
    <property type="protein sequence ID" value="CRL38727.1"/>
    <property type="molecule type" value="Genomic_DNA"/>
</dbReference>
<evidence type="ECO:0000313" key="1">
    <source>
        <dbReference type="EMBL" id="CRL38727.1"/>
    </source>
</evidence>